<organism evidence="2 3">
    <name type="scientific">Phocaeicola plebeius</name>
    <dbReference type="NCBI Taxonomy" id="310297"/>
    <lineage>
        <taxon>Bacteria</taxon>
        <taxon>Pseudomonadati</taxon>
        <taxon>Bacteroidota</taxon>
        <taxon>Bacteroidia</taxon>
        <taxon>Bacteroidales</taxon>
        <taxon>Bacteroidaceae</taxon>
        <taxon>Phocaeicola</taxon>
    </lineage>
</organism>
<dbReference type="EMBL" id="QRHQ01000019">
    <property type="protein sequence ID" value="RHF89516.1"/>
    <property type="molecule type" value="Genomic_DNA"/>
</dbReference>
<gene>
    <name evidence="2" type="ORF">DW653_10490</name>
</gene>
<evidence type="ECO:0000313" key="2">
    <source>
        <dbReference type="EMBL" id="RHF89516.1"/>
    </source>
</evidence>
<protein>
    <submittedName>
        <fullName evidence="2">XRE family transcriptional regulator</fullName>
    </submittedName>
</protein>
<dbReference type="InterPro" id="IPR001387">
    <property type="entry name" value="Cro/C1-type_HTH"/>
</dbReference>
<evidence type="ECO:0000313" key="3">
    <source>
        <dbReference type="Proteomes" id="UP000283485"/>
    </source>
</evidence>
<dbReference type="SUPFAM" id="SSF47413">
    <property type="entry name" value="lambda repressor-like DNA-binding domains"/>
    <property type="match status" value="1"/>
</dbReference>
<name>A0A414R8Z7_9BACT</name>
<dbReference type="SMART" id="SM00530">
    <property type="entry name" value="HTH_XRE"/>
    <property type="match status" value="1"/>
</dbReference>
<dbReference type="Proteomes" id="UP000283485">
    <property type="component" value="Unassembled WGS sequence"/>
</dbReference>
<comment type="caution">
    <text evidence="2">The sequence shown here is derived from an EMBL/GenBank/DDBJ whole genome shotgun (WGS) entry which is preliminary data.</text>
</comment>
<dbReference type="Pfam" id="PF01381">
    <property type="entry name" value="HTH_3"/>
    <property type="match status" value="1"/>
</dbReference>
<dbReference type="AlphaFoldDB" id="A0A414R8Z7"/>
<dbReference type="PROSITE" id="PS50943">
    <property type="entry name" value="HTH_CROC1"/>
    <property type="match status" value="1"/>
</dbReference>
<feature type="domain" description="HTH cro/C1-type" evidence="1">
    <location>
        <begin position="4"/>
        <end position="56"/>
    </location>
</feature>
<dbReference type="GO" id="GO:0003677">
    <property type="term" value="F:DNA binding"/>
    <property type="evidence" value="ECO:0007669"/>
    <property type="project" value="InterPro"/>
</dbReference>
<dbReference type="InterPro" id="IPR010982">
    <property type="entry name" value="Lambda_DNA-bd_dom_sf"/>
</dbReference>
<dbReference type="Gene3D" id="1.10.260.40">
    <property type="entry name" value="lambda repressor-like DNA-binding domains"/>
    <property type="match status" value="1"/>
</dbReference>
<accession>A0A414R8Z7</accession>
<sequence>MLRIKEILKQKGLTIQDLANILGISRQALGKQIQGKMLLETAERIATALNVPMWQLFAAPEEVQANPESNCARIICPHCKKAIPLEIGIRNEEHGNDTTAKQ</sequence>
<evidence type="ECO:0000259" key="1">
    <source>
        <dbReference type="PROSITE" id="PS50943"/>
    </source>
</evidence>
<dbReference type="CDD" id="cd00093">
    <property type="entry name" value="HTH_XRE"/>
    <property type="match status" value="1"/>
</dbReference>
<dbReference type="RefSeq" id="WP_118211770.1">
    <property type="nucleotide sequence ID" value="NZ_JAQDLO010000032.1"/>
</dbReference>
<proteinExistence type="predicted"/>
<reference evidence="2 3" key="1">
    <citation type="submission" date="2018-08" db="EMBL/GenBank/DDBJ databases">
        <title>A genome reference for cultivated species of the human gut microbiota.</title>
        <authorList>
            <person name="Zou Y."/>
            <person name="Xue W."/>
            <person name="Luo G."/>
        </authorList>
    </citation>
    <scope>NUCLEOTIDE SEQUENCE [LARGE SCALE GENOMIC DNA]</scope>
    <source>
        <strain evidence="2 3">AM23-23</strain>
    </source>
</reference>